<feature type="region of interest" description="Disordered" evidence="1">
    <location>
        <begin position="99"/>
        <end position="149"/>
    </location>
</feature>
<evidence type="ECO:0000313" key="3">
    <source>
        <dbReference type="Proteomes" id="UP001159641"/>
    </source>
</evidence>
<proteinExistence type="predicted"/>
<dbReference type="Proteomes" id="UP001159641">
    <property type="component" value="Unassembled WGS sequence"/>
</dbReference>
<evidence type="ECO:0000313" key="2">
    <source>
        <dbReference type="EMBL" id="KAJ8791142.1"/>
    </source>
</evidence>
<feature type="compositionally biased region" description="Low complexity" evidence="1">
    <location>
        <begin position="109"/>
        <end position="133"/>
    </location>
</feature>
<evidence type="ECO:0000256" key="1">
    <source>
        <dbReference type="SAM" id="MobiDB-lite"/>
    </source>
</evidence>
<dbReference type="AlphaFoldDB" id="A0AB34HI99"/>
<keyword evidence="3" id="KW-1185">Reference proteome</keyword>
<feature type="region of interest" description="Disordered" evidence="1">
    <location>
        <begin position="14"/>
        <end position="44"/>
    </location>
</feature>
<dbReference type="EMBL" id="JAIQCJ010001309">
    <property type="protein sequence ID" value="KAJ8791142.1"/>
    <property type="molecule type" value="Genomic_DNA"/>
</dbReference>
<accession>A0AB34HI99</accession>
<comment type="caution">
    <text evidence="2">The sequence shown here is derived from an EMBL/GenBank/DDBJ whole genome shotgun (WGS) entry which is preliminary data.</text>
</comment>
<gene>
    <name evidence="2" type="ORF">J1605_020812</name>
</gene>
<reference evidence="2 3" key="1">
    <citation type="submission" date="2022-11" db="EMBL/GenBank/DDBJ databases">
        <title>Whole genome sequence of Eschrichtius robustus ER-17-0199.</title>
        <authorList>
            <person name="Bruniche-Olsen A."/>
            <person name="Black A.N."/>
            <person name="Fields C.J."/>
            <person name="Walden K."/>
            <person name="Dewoody J.A."/>
        </authorList>
    </citation>
    <scope>NUCLEOTIDE SEQUENCE [LARGE SCALE GENOMIC DNA]</scope>
    <source>
        <strain evidence="2">ER-17-0199</strain>
        <tissue evidence="2">Blubber</tissue>
    </source>
</reference>
<feature type="compositionally biased region" description="Pro residues" evidence="1">
    <location>
        <begin position="26"/>
        <end position="36"/>
    </location>
</feature>
<sequence length="149" mass="14789">MTCDMAGRLVVTEEGEEKCSKEVVNPQPPRPLPPLAASPVSLATSDPCSLPAPPLCCPLAVDASSGSHPGRPAVSPTCCLQSLGRHGAVEALPAVHVDPQPGAAWGRLGDAAPPDSAPGASEGEEAAGAAGSSMVGSPLGQRPPSHPQP</sequence>
<organism evidence="2 3">
    <name type="scientific">Eschrichtius robustus</name>
    <name type="common">California gray whale</name>
    <name type="synonym">Eschrichtius gibbosus</name>
    <dbReference type="NCBI Taxonomy" id="9764"/>
    <lineage>
        <taxon>Eukaryota</taxon>
        <taxon>Metazoa</taxon>
        <taxon>Chordata</taxon>
        <taxon>Craniata</taxon>
        <taxon>Vertebrata</taxon>
        <taxon>Euteleostomi</taxon>
        <taxon>Mammalia</taxon>
        <taxon>Eutheria</taxon>
        <taxon>Laurasiatheria</taxon>
        <taxon>Artiodactyla</taxon>
        <taxon>Whippomorpha</taxon>
        <taxon>Cetacea</taxon>
        <taxon>Mysticeti</taxon>
        <taxon>Eschrichtiidae</taxon>
        <taxon>Eschrichtius</taxon>
    </lineage>
</organism>
<name>A0AB34HI99_ESCRO</name>
<protein>
    <submittedName>
        <fullName evidence="2">Uncharacterized protein</fullName>
    </submittedName>
</protein>